<evidence type="ECO:0000256" key="11">
    <source>
        <dbReference type="ARBA" id="ARBA00023027"/>
    </source>
</evidence>
<dbReference type="Pfam" id="PF02256">
    <property type="entry name" value="Fe_hyd_SSU"/>
    <property type="match status" value="1"/>
</dbReference>
<protein>
    <submittedName>
        <fullName evidence="17">[FeFe] trimeric bifurcating hydrogernase, large subunit</fullName>
    </submittedName>
</protein>
<dbReference type="FunFam" id="3.30.70.20:FF:000035">
    <property type="entry name" value="Iron hydrogenase 1"/>
    <property type="match status" value="1"/>
</dbReference>
<dbReference type="InterPro" id="IPR001041">
    <property type="entry name" value="2Fe-2S_ferredoxin-type"/>
</dbReference>
<dbReference type="SUPFAM" id="SSF54292">
    <property type="entry name" value="2Fe-2S ferredoxin-like"/>
    <property type="match status" value="1"/>
</dbReference>
<dbReference type="Gene3D" id="3.10.20.740">
    <property type="match status" value="1"/>
</dbReference>
<proteinExistence type="inferred from homology"/>
<dbReference type="InterPro" id="IPR054351">
    <property type="entry name" value="NADH_UbQ_OxRdtase_ferredoxin"/>
</dbReference>
<comment type="subcellular location">
    <subcellularLocation>
        <location evidence="2">Membrane</location>
    </subcellularLocation>
</comment>
<evidence type="ECO:0000256" key="4">
    <source>
        <dbReference type="ARBA" id="ARBA00022485"/>
    </source>
</evidence>
<dbReference type="GO" id="GO:0008901">
    <property type="term" value="F:ferredoxin hydrogenase activity"/>
    <property type="evidence" value="ECO:0007669"/>
    <property type="project" value="InterPro"/>
</dbReference>
<dbReference type="AlphaFoldDB" id="A0A367ZTU3"/>
<keyword evidence="11" id="KW-0520">NAD</keyword>
<dbReference type="FunFam" id="3.10.20.740:FF:000004">
    <property type="entry name" value="NADH-quinone oxidoreductase"/>
    <property type="match status" value="1"/>
</dbReference>
<evidence type="ECO:0000256" key="7">
    <source>
        <dbReference type="ARBA" id="ARBA00022737"/>
    </source>
</evidence>
<keyword evidence="12" id="KW-0472">Membrane</keyword>
<dbReference type="InterPro" id="IPR000283">
    <property type="entry name" value="NADH_UbQ_OxRdtase_75kDa_su_CS"/>
</dbReference>
<organism evidence="17 18">
    <name type="scientific">Candidatus Ozemobacter sibiricus</name>
    <dbReference type="NCBI Taxonomy" id="2268124"/>
    <lineage>
        <taxon>Bacteria</taxon>
        <taxon>Candidatus Ozemobacteria</taxon>
        <taxon>Candidatus Ozemobacterales</taxon>
        <taxon>Candidatus Ozemobacteraceae</taxon>
        <taxon>Candidatus Ozemobacter</taxon>
    </lineage>
</organism>
<keyword evidence="10" id="KW-0411">Iron-sulfur</keyword>
<evidence type="ECO:0000259" key="15">
    <source>
        <dbReference type="PROSITE" id="PS51379"/>
    </source>
</evidence>
<sequence>MAHKQPHNSQCGSDRAPLSQRRFKMPEIKNEKDLGAMVKVTIDGTEIEVPFGTTILDAARKLNIKIPTLCYHEDLCVAGVCRVCVVEVEGQRTLQAACAYPVTGPIKVSTYSAKVRKARRHNLDLMLKHHYGECYSCVRNNNCELQSLAKEYGVDFYRFGHVDKPHHEIDRSSYSVVRDMNKCILCRRCVRTCIDLQEVGVLEAINRGPHTEIATFNEMPLGDVICINCGQCINRCPVGALRAKDPSDEIWAAIDDPNKHVVIQTAPSPRAAIGECFGLPPGTSVTRQLNTALRRAGFDKVFDTNFTADLTIMEEATELLIRLKKALVDKDKTVKLPQFTSCSPGWVKFCEHFYPEFTDYLSTCKSPQQMFGALLKTWYAERAGIDPKNIVTVALMPCSAKKFECNRPEMTSSGYKDVDYGLTSRELAQMIMETGLDLPNLPPSDFDDPVGEASGAGLIFGATGGVMEAALRTAVEVVTGVKTENIFKNLDIIPVRGFEGVRYYEIPIEKTAPVPPLLQKAIGVKSFDFLKGATLKVAVAHGTANARRVMEDIKAGGKFAEAHFIEFMACPGGCLGGGGQPIPTSPEIREARAKAIYAEDAELAVRKSHENKHVIDLYKEFLTDGPCGHKSHHLLHTHYLKRGKRIV</sequence>
<dbReference type="Gene3D" id="3.40.50.1780">
    <property type="match status" value="1"/>
</dbReference>
<dbReference type="NCBIfam" id="NF040763">
    <property type="entry name" value="FeFe_hydrog_A6"/>
    <property type="match status" value="1"/>
</dbReference>
<feature type="domain" description="4Fe-4S ferredoxin-type" evidence="15">
    <location>
        <begin position="174"/>
        <end position="193"/>
    </location>
</feature>
<reference evidence="17 18" key="1">
    <citation type="submission" date="2018-05" db="EMBL/GenBank/DDBJ databases">
        <title>A metagenomic window into the 2 km-deep terrestrial subsurface aquifer revealed taxonomically and functionally diverse microbial community comprising novel uncultured bacterial lineages.</title>
        <authorList>
            <person name="Kadnikov V.V."/>
            <person name="Mardanov A.V."/>
            <person name="Beletsky A.V."/>
            <person name="Banks D."/>
            <person name="Pimenov N.V."/>
            <person name="Frank Y.A."/>
            <person name="Karnachuk O.V."/>
            <person name="Ravin N.V."/>
        </authorList>
    </citation>
    <scope>NUCLEOTIDE SEQUENCE [LARGE SCALE GENOMIC DNA]</scope>
    <source>
        <strain evidence="17">BY5</strain>
    </source>
</reference>
<dbReference type="Pfam" id="PF22117">
    <property type="entry name" value="Fer4_Nqo3"/>
    <property type="match status" value="1"/>
</dbReference>
<dbReference type="GO" id="GO:0008137">
    <property type="term" value="F:NADH dehydrogenase (ubiquinone) activity"/>
    <property type="evidence" value="ECO:0007669"/>
    <property type="project" value="InterPro"/>
</dbReference>
<evidence type="ECO:0000259" key="14">
    <source>
        <dbReference type="PROSITE" id="PS51085"/>
    </source>
</evidence>
<dbReference type="EMBL" id="QOQW01000001">
    <property type="protein sequence ID" value="RCK81460.1"/>
    <property type="molecule type" value="Genomic_DNA"/>
</dbReference>
<dbReference type="Gene3D" id="4.10.260.20">
    <property type="entry name" value="Iron hydrogenase, small subunit"/>
    <property type="match status" value="1"/>
</dbReference>
<keyword evidence="9" id="KW-0408">Iron</keyword>
<dbReference type="InterPro" id="IPR003149">
    <property type="entry name" value="Fe_hydrogenase_ssu"/>
</dbReference>
<feature type="domain" description="4Fe-4S ferredoxin-type" evidence="15">
    <location>
        <begin position="217"/>
        <end position="246"/>
    </location>
</feature>
<dbReference type="PROSITE" id="PS51839">
    <property type="entry name" value="4FE4S_HC3"/>
    <property type="match status" value="1"/>
</dbReference>
<keyword evidence="4" id="KW-0004">4Fe-4S</keyword>
<evidence type="ECO:0000256" key="2">
    <source>
        <dbReference type="ARBA" id="ARBA00004370"/>
    </source>
</evidence>
<evidence type="ECO:0000259" key="16">
    <source>
        <dbReference type="PROSITE" id="PS51839"/>
    </source>
</evidence>
<dbReference type="Proteomes" id="UP000252355">
    <property type="component" value="Unassembled WGS sequence"/>
</dbReference>
<dbReference type="PROSITE" id="PS51379">
    <property type="entry name" value="4FE4S_FER_2"/>
    <property type="match status" value="2"/>
</dbReference>
<dbReference type="Pfam" id="PF02906">
    <property type="entry name" value="Fe_hyd_lg_C"/>
    <property type="match status" value="1"/>
</dbReference>
<evidence type="ECO:0000256" key="10">
    <source>
        <dbReference type="ARBA" id="ARBA00023014"/>
    </source>
</evidence>
<accession>A0A367ZTU3</accession>
<dbReference type="PROSITE" id="PS00198">
    <property type="entry name" value="4FE4S_FER_1"/>
    <property type="match status" value="1"/>
</dbReference>
<evidence type="ECO:0000256" key="3">
    <source>
        <dbReference type="ARBA" id="ARBA00005404"/>
    </source>
</evidence>
<evidence type="ECO:0000313" key="17">
    <source>
        <dbReference type="EMBL" id="RCK81460.1"/>
    </source>
</evidence>
<dbReference type="PANTHER" id="PTHR11615">
    <property type="entry name" value="NITRATE, FORMATE, IRON DEHYDROGENASE"/>
    <property type="match status" value="1"/>
</dbReference>
<dbReference type="SUPFAM" id="SSF53920">
    <property type="entry name" value="Fe-only hydrogenase"/>
    <property type="match status" value="1"/>
</dbReference>
<dbReference type="Gene3D" id="3.40.950.10">
    <property type="entry name" value="Fe-only Hydrogenase (Larger Subunit), Chain L, domain 3"/>
    <property type="match status" value="1"/>
</dbReference>
<comment type="cofactor">
    <cofactor evidence="13">
        <name>[2Fe-2S] cluster</name>
        <dbReference type="ChEBI" id="CHEBI:190135"/>
    </cofactor>
</comment>
<dbReference type="PROSITE" id="PS51085">
    <property type="entry name" value="2FE2S_FER_2"/>
    <property type="match status" value="1"/>
</dbReference>
<feature type="domain" description="2Fe-2S ferredoxin-type" evidence="14">
    <location>
        <begin position="36"/>
        <end position="114"/>
    </location>
</feature>
<evidence type="ECO:0000256" key="13">
    <source>
        <dbReference type="ARBA" id="ARBA00034078"/>
    </source>
</evidence>
<dbReference type="InterPro" id="IPR049830">
    <property type="entry name" value="HndD"/>
</dbReference>
<keyword evidence="6" id="KW-0479">Metal-binding</keyword>
<keyword evidence="7" id="KW-0677">Repeat</keyword>
<comment type="caution">
    <text evidence="17">The sequence shown here is derived from an EMBL/GenBank/DDBJ whole genome shotgun (WGS) entry which is preliminary data.</text>
</comment>
<dbReference type="GO" id="GO:0016020">
    <property type="term" value="C:membrane"/>
    <property type="evidence" value="ECO:0007669"/>
    <property type="project" value="UniProtKB-SubCell"/>
</dbReference>
<dbReference type="SMART" id="SM00902">
    <property type="entry name" value="Fe_hyd_SSU"/>
    <property type="match status" value="1"/>
</dbReference>
<comment type="similarity">
    <text evidence="3">Belongs to the complex I 75 kDa subunit family.</text>
</comment>
<dbReference type="GO" id="GO:0051539">
    <property type="term" value="F:4 iron, 4 sulfur cluster binding"/>
    <property type="evidence" value="ECO:0007669"/>
    <property type="project" value="UniProtKB-KW"/>
</dbReference>
<feature type="domain" description="4Fe-4S His(Cys)3-ligated-type" evidence="16">
    <location>
        <begin position="114"/>
        <end position="153"/>
    </location>
</feature>
<keyword evidence="5" id="KW-0001">2Fe-2S</keyword>
<dbReference type="InterPro" id="IPR036010">
    <property type="entry name" value="2Fe-2S_ferredoxin-like_sf"/>
</dbReference>
<dbReference type="GO" id="GO:0051537">
    <property type="term" value="F:2 iron, 2 sulfur cluster binding"/>
    <property type="evidence" value="ECO:0007669"/>
    <property type="project" value="UniProtKB-KW"/>
</dbReference>
<evidence type="ECO:0000256" key="6">
    <source>
        <dbReference type="ARBA" id="ARBA00022723"/>
    </source>
</evidence>
<dbReference type="InterPro" id="IPR050340">
    <property type="entry name" value="Cytosolic_Fe-S_CAF"/>
</dbReference>
<evidence type="ECO:0000256" key="8">
    <source>
        <dbReference type="ARBA" id="ARBA00022967"/>
    </source>
</evidence>
<dbReference type="Pfam" id="PF10588">
    <property type="entry name" value="NADH-G_4Fe-4S_3"/>
    <property type="match status" value="1"/>
</dbReference>
<evidence type="ECO:0000256" key="1">
    <source>
        <dbReference type="ARBA" id="ARBA00001966"/>
    </source>
</evidence>
<dbReference type="InterPro" id="IPR017900">
    <property type="entry name" value="4Fe4S_Fe_S_CS"/>
</dbReference>
<evidence type="ECO:0000256" key="12">
    <source>
        <dbReference type="ARBA" id="ARBA00023136"/>
    </source>
</evidence>
<evidence type="ECO:0000256" key="9">
    <source>
        <dbReference type="ARBA" id="ARBA00023004"/>
    </source>
</evidence>
<evidence type="ECO:0000256" key="5">
    <source>
        <dbReference type="ARBA" id="ARBA00022714"/>
    </source>
</evidence>
<dbReference type="InterPro" id="IPR017896">
    <property type="entry name" value="4Fe4S_Fe-S-bd"/>
</dbReference>
<dbReference type="CDD" id="cd00207">
    <property type="entry name" value="fer2"/>
    <property type="match status" value="1"/>
</dbReference>
<dbReference type="InterPro" id="IPR004108">
    <property type="entry name" value="Fe_hydrogenase_lsu_C"/>
</dbReference>
<dbReference type="SMART" id="SM00929">
    <property type="entry name" value="NADH-G_4Fe-4S_3"/>
    <property type="match status" value="1"/>
</dbReference>
<comment type="cofactor">
    <cofactor evidence="1">
        <name>[4Fe-4S] cluster</name>
        <dbReference type="ChEBI" id="CHEBI:49883"/>
    </cofactor>
</comment>
<dbReference type="GO" id="GO:0005506">
    <property type="term" value="F:iron ion binding"/>
    <property type="evidence" value="ECO:0007669"/>
    <property type="project" value="InterPro"/>
</dbReference>
<evidence type="ECO:0000313" key="18">
    <source>
        <dbReference type="Proteomes" id="UP000252355"/>
    </source>
</evidence>
<dbReference type="InterPro" id="IPR013352">
    <property type="entry name" value="Fe_hydrogenase_subset"/>
</dbReference>
<keyword evidence="8" id="KW-1278">Translocase</keyword>
<dbReference type="InterPro" id="IPR036991">
    <property type="entry name" value="Fe_hydrogenase_ssu_sf"/>
</dbReference>
<dbReference type="NCBIfam" id="TIGR02512">
    <property type="entry name" value="FeFe_hydrog_A"/>
    <property type="match status" value="1"/>
</dbReference>
<name>A0A367ZTU3_9BACT</name>
<dbReference type="PROSITE" id="PS00641">
    <property type="entry name" value="COMPLEX1_75K_1"/>
    <property type="match status" value="1"/>
</dbReference>
<gene>
    <name evidence="17" type="ORF">OZSIB_0594</name>
</gene>
<dbReference type="SUPFAM" id="SSF54862">
    <property type="entry name" value="4Fe-4S ferredoxins"/>
    <property type="match status" value="1"/>
</dbReference>
<dbReference type="Pfam" id="PF13510">
    <property type="entry name" value="Fer2_4"/>
    <property type="match status" value="1"/>
</dbReference>
<dbReference type="Gene3D" id="3.30.70.20">
    <property type="match status" value="1"/>
</dbReference>
<dbReference type="InterPro" id="IPR019574">
    <property type="entry name" value="NADH_UbQ_OxRdtase_Gsu_4Fe4S-bd"/>
</dbReference>
<dbReference type="GO" id="GO:0042773">
    <property type="term" value="P:ATP synthesis coupled electron transport"/>
    <property type="evidence" value="ECO:0007669"/>
    <property type="project" value="InterPro"/>
</dbReference>
<dbReference type="InterPro" id="IPR009016">
    <property type="entry name" value="Fe_hydrogenase"/>
</dbReference>